<proteinExistence type="inferred from homology"/>
<name>A0A7D6EWH3_9CYAN</name>
<dbReference type="Pfam" id="PF00892">
    <property type="entry name" value="EamA"/>
    <property type="match status" value="2"/>
</dbReference>
<reference evidence="5" key="1">
    <citation type="submission" date="2018-09" db="EMBL/GenBank/DDBJ databases">
        <title>Complete genome sequence of thermophilic cyanobacteria strain Thermosynechococcus elongatus PKUAC-SCTE542.</title>
        <authorList>
            <person name="Liang Y."/>
            <person name="Tang J."/>
            <person name="Daroch M."/>
        </authorList>
    </citation>
    <scope>NUCLEOTIDE SEQUENCE [LARGE SCALE GENOMIC DNA]</scope>
    <source>
        <strain evidence="5">E542</strain>
    </source>
</reference>
<feature type="transmembrane region" description="Helical" evidence="2">
    <location>
        <begin position="115"/>
        <end position="136"/>
    </location>
</feature>
<accession>A0A7D6EWH3</accession>
<dbReference type="PANTHER" id="PTHR22911:SF76">
    <property type="entry name" value="EAMA DOMAIN-CONTAINING PROTEIN"/>
    <property type="match status" value="1"/>
</dbReference>
<feature type="transmembrane region" description="Helical" evidence="2">
    <location>
        <begin position="208"/>
        <end position="230"/>
    </location>
</feature>
<feature type="transmembrane region" description="Helical" evidence="2">
    <location>
        <begin position="89"/>
        <end position="109"/>
    </location>
</feature>
<feature type="transmembrane region" description="Helical" evidence="2">
    <location>
        <begin position="266"/>
        <end position="286"/>
    </location>
</feature>
<dbReference type="SUPFAM" id="SSF103481">
    <property type="entry name" value="Multidrug resistance efflux transporter EmrE"/>
    <property type="match status" value="2"/>
</dbReference>
<feature type="transmembrane region" description="Helical" evidence="2">
    <location>
        <begin position="292"/>
        <end position="310"/>
    </location>
</feature>
<dbReference type="InterPro" id="IPR000620">
    <property type="entry name" value="EamA_dom"/>
</dbReference>
<dbReference type="Proteomes" id="UP000261812">
    <property type="component" value="Chromosome"/>
</dbReference>
<keyword evidence="2" id="KW-0812">Transmembrane</keyword>
<keyword evidence="2" id="KW-1133">Transmembrane helix</keyword>
<feature type="transmembrane region" description="Helical" evidence="2">
    <location>
        <begin position="236"/>
        <end position="259"/>
    </location>
</feature>
<organism evidence="4 5">
    <name type="scientific">Thermosynechococcus sichuanensis E542</name>
    <dbReference type="NCBI Taxonomy" id="2016101"/>
    <lineage>
        <taxon>Bacteria</taxon>
        <taxon>Bacillati</taxon>
        <taxon>Cyanobacteriota</taxon>
        <taxon>Cyanophyceae</taxon>
        <taxon>Acaryochloridales</taxon>
        <taxon>Thermosynechococcaceae</taxon>
        <taxon>Thermosynechococcus</taxon>
        <taxon>Thermosynechococcus sichuanensis</taxon>
    </lineage>
</organism>
<dbReference type="KEGG" id="tsq:D3A95_10895"/>
<evidence type="ECO:0000259" key="3">
    <source>
        <dbReference type="Pfam" id="PF00892"/>
    </source>
</evidence>
<feature type="transmembrane region" description="Helical" evidence="2">
    <location>
        <begin position="143"/>
        <end position="161"/>
    </location>
</feature>
<evidence type="ECO:0000256" key="2">
    <source>
        <dbReference type="SAM" id="Phobius"/>
    </source>
</evidence>
<keyword evidence="2" id="KW-0472">Membrane</keyword>
<comment type="similarity">
    <text evidence="1">Belongs to the EamA transporter family.</text>
</comment>
<feature type="transmembrane region" description="Helical" evidence="2">
    <location>
        <begin position="20"/>
        <end position="42"/>
    </location>
</feature>
<gene>
    <name evidence="4" type="ORF">D3A95_10895</name>
</gene>
<evidence type="ECO:0000256" key="1">
    <source>
        <dbReference type="ARBA" id="ARBA00007362"/>
    </source>
</evidence>
<dbReference type="InterPro" id="IPR037185">
    <property type="entry name" value="EmrE-like"/>
</dbReference>
<dbReference type="EMBL" id="CP032152">
    <property type="protein sequence ID" value="QLL29448.1"/>
    <property type="molecule type" value="Genomic_DNA"/>
</dbReference>
<feature type="domain" description="EamA" evidence="3">
    <location>
        <begin position="174"/>
        <end position="308"/>
    </location>
</feature>
<dbReference type="AlphaFoldDB" id="A0A7D6EWH3"/>
<sequence>MVRHPSSFPMSANRPPHWQIGLVLGVGVLAVSTAAVLVRWGVAGLATDSLGMTVGLSIFLASGRLSLAALFLIPQLYTWPWLDLTRQNLRWAVAAGVALAAHFSLWFTSLNYTSVAASTTLVTTTPIWSALVGYLWQRQTLKPRAWVGMAIALGGSALIGTGEPTSAVARNPLLGNALAIAAAWAVSAYFICGQAAQKAGLAIHHYALVAYATAALVLLPLPPLLGFAYTGWPLKLYGAILLLALIPQLVGHTSLNWGVRWLSPTWVTLLVLAEPIAASLFALLLFGEVPTTAVITGGSLVLVGLSVALWPSP</sequence>
<feature type="domain" description="EamA" evidence="3">
    <location>
        <begin position="27"/>
        <end position="160"/>
    </location>
</feature>
<evidence type="ECO:0000313" key="5">
    <source>
        <dbReference type="Proteomes" id="UP000261812"/>
    </source>
</evidence>
<evidence type="ECO:0000313" key="4">
    <source>
        <dbReference type="EMBL" id="QLL29448.1"/>
    </source>
</evidence>
<dbReference type="PANTHER" id="PTHR22911">
    <property type="entry name" value="ACYL-MALONYL CONDENSING ENZYME-RELATED"/>
    <property type="match status" value="1"/>
</dbReference>
<dbReference type="GO" id="GO:0016020">
    <property type="term" value="C:membrane"/>
    <property type="evidence" value="ECO:0007669"/>
    <property type="project" value="InterPro"/>
</dbReference>
<feature type="transmembrane region" description="Helical" evidence="2">
    <location>
        <begin position="54"/>
        <end position="77"/>
    </location>
</feature>
<protein>
    <submittedName>
        <fullName evidence="4">DMT family transporter</fullName>
    </submittedName>
</protein>
<feature type="transmembrane region" description="Helical" evidence="2">
    <location>
        <begin position="173"/>
        <end position="196"/>
    </location>
</feature>
<keyword evidence="5" id="KW-1185">Reference proteome</keyword>